<accession>A0A1M4VY37</accession>
<dbReference type="AlphaFoldDB" id="A0A1M4VY37"/>
<evidence type="ECO:0000313" key="2">
    <source>
        <dbReference type="Proteomes" id="UP000184517"/>
    </source>
</evidence>
<reference evidence="2" key="1">
    <citation type="submission" date="2016-11" db="EMBL/GenBank/DDBJ databases">
        <authorList>
            <person name="Varghese N."/>
            <person name="Submissions S."/>
        </authorList>
    </citation>
    <scope>NUCLEOTIDE SEQUENCE [LARGE SCALE GENOMIC DNA]</scope>
    <source>
        <strain evidence="2">DSM 16579</strain>
    </source>
</reference>
<dbReference type="EMBL" id="FQVF01000003">
    <property type="protein sequence ID" value="SHE73820.1"/>
    <property type="molecule type" value="Genomic_DNA"/>
</dbReference>
<gene>
    <name evidence="1" type="ORF">SAMN02745753_00775</name>
</gene>
<keyword evidence="2" id="KW-1185">Reference proteome</keyword>
<name>A0A1M4VY37_9GAMM</name>
<protein>
    <submittedName>
        <fullName evidence="1">Uncharacterized protein</fullName>
    </submittedName>
</protein>
<proteinExistence type="predicted"/>
<organism evidence="1 2">
    <name type="scientific">Marinomonas polaris DSM 16579</name>
    <dbReference type="NCBI Taxonomy" id="1122206"/>
    <lineage>
        <taxon>Bacteria</taxon>
        <taxon>Pseudomonadati</taxon>
        <taxon>Pseudomonadota</taxon>
        <taxon>Gammaproteobacteria</taxon>
        <taxon>Oceanospirillales</taxon>
        <taxon>Oceanospirillaceae</taxon>
        <taxon>Marinomonas</taxon>
    </lineage>
</organism>
<dbReference type="Proteomes" id="UP000184517">
    <property type="component" value="Unassembled WGS sequence"/>
</dbReference>
<sequence>MGLIFLLCSGWLTLNNKKLLANINIPYNQREINKVFKKLLRKHTIKLSQRPSFSSNHQTQQTTQLFYPLLVTQFGNLVSLINL</sequence>
<evidence type="ECO:0000313" key="1">
    <source>
        <dbReference type="EMBL" id="SHE73820.1"/>
    </source>
</evidence>